<organism evidence="9 11">
    <name type="scientific">Amycolatopsis azurea DSM 43854</name>
    <dbReference type="NCBI Taxonomy" id="1238180"/>
    <lineage>
        <taxon>Bacteria</taxon>
        <taxon>Bacillati</taxon>
        <taxon>Actinomycetota</taxon>
        <taxon>Actinomycetes</taxon>
        <taxon>Pseudonocardiales</taxon>
        <taxon>Pseudonocardiaceae</taxon>
        <taxon>Amycolatopsis</taxon>
    </lineage>
</organism>
<dbReference type="Pfam" id="PF17802">
    <property type="entry name" value="SpaA"/>
    <property type="match status" value="4"/>
</dbReference>
<dbReference type="PANTHER" id="PTHR36108">
    <property type="entry name" value="COLOSSIN-B-RELATED"/>
    <property type="match status" value="1"/>
</dbReference>
<protein>
    <recommendedName>
        <fullName evidence="13">Gram-positive cocci surface proteins LPxTG domain-containing protein</fullName>
    </recommendedName>
</protein>
<dbReference type="PATRIC" id="fig|1238180.3.peg.6531"/>
<feature type="domain" description="SD-repeat containing protein B" evidence="7">
    <location>
        <begin position="612"/>
        <end position="742"/>
    </location>
</feature>
<dbReference type="Proteomes" id="UP000014137">
    <property type="component" value="Unassembled WGS sequence"/>
</dbReference>
<dbReference type="InterPro" id="IPR041033">
    <property type="entry name" value="SpaA_PFL_dom_1"/>
</dbReference>
<dbReference type="InterPro" id="IPR033764">
    <property type="entry name" value="Sdr_B"/>
</dbReference>
<evidence type="ECO:0000256" key="1">
    <source>
        <dbReference type="ARBA" id="ARBA00004613"/>
    </source>
</evidence>
<keyword evidence="6" id="KW-0472">Membrane</keyword>
<dbReference type="EMBL" id="ANMG01000067">
    <property type="protein sequence ID" value="EMD23692.1"/>
    <property type="molecule type" value="Genomic_DNA"/>
</dbReference>
<evidence type="ECO:0000259" key="8">
    <source>
        <dbReference type="Pfam" id="PF17802"/>
    </source>
</evidence>
<name>M2QC78_9PSEU</name>
<feature type="domain" description="SpaA-like prealbumin fold" evidence="8">
    <location>
        <begin position="747"/>
        <end position="824"/>
    </location>
</feature>
<gene>
    <name evidence="10" type="ORF">B0293_28805</name>
    <name evidence="9" type="ORF">C791_6778</name>
</gene>
<evidence type="ECO:0000313" key="11">
    <source>
        <dbReference type="Proteomes" id="UP000014137"/>
    </source>
</evidence>
<dbReference type="Proteomes" id="UP000188551">
    <property type="component" value="Unassembled WGS sequence"/>
</dbReference>
<feature type="domain" description="SpaA-like prealbumin fold" evidence="8">
    <location>
        <begin position="854"/>
        <end position="933"/>
    </location>
</feature>
<feature type="compositionally biased region" description="Pro residues" evidence="5">
    <location>
        <begin position="1178"/>
        <end position="1198"/>
    </location>
</feature>
<dbReference type="GO" id="GO:0005576">
    <property type="term" value="C:extracellular region"/>
    <property type="evidence" value="ECO:0007669"/>
    <property type="project" value="UniProtKB-SubCell"/>
</dbReference>
<evidence type="ECO:0000313" key="12">
    <source>
        <dbReference type="Proteomes" id="UP000188551"/>
    </source>
</evidence>
<dbReference type="EMBL" id="MUXN01000023">
    <property type="protein sequence ID" value="OOC02978.1"/>
    <property type="molecule type" value="Genomic_DNA"/>
</dbReference>
<feature type="region of interest" description="Disordered" evidence="5">
    <location>
        <begin position="1175"/>
        <end position="1198"/>
    </location>
</feature>
<dbReference type="SUPFAM" id="SSF117074">
    <property type="entry name" value="Hypothetical protein PA1324"/>
    <property type="match status" value="1"/>
</dbReference>
<evidence type="ECO:0000313" key="9">
    <source>
        <dbReference type="EMBL" id="EMD23692.1"/>
    </source>
</evidence>
<evidence type="ECO:0000256" key="5">
    <source>
        <dbReference type="SAM" id="MobiDB-lite"/>
    </source>
</evidence>
<evidence type="ECO:0000256" key="3">
    <source>
        <dbReference type="ARBA" id="ARBA00022525"/>
    </source>
</evidence>
<reference evidence="9 11" key="1">
    <citation type="submission" date="2012-10" db="EMBL/GenBank/DDBJ databases">
        <title>Genome assembly of Amycolatopsis azurea DSM 43854.</title>
        <authorList>
            <person name="Khatri I."/>
            <person name="Kaur I."/>
            <person name="Subramanian S."/>
            <person name="Mayilraj S."/>
        </authorList>
    </citation>
    <scope>NUCLEOTIDE SEQUENCE [LARGE SCALE GENOMIC DNA]</scope>
    <source>
        <strain evidence="9 11">DSM 43854</strain>
    </source>
</reference>
<dbReference type="SUPFAM" id="SSF63825">
    <property type="entry name" value="YWTD domain"/>
    <property type="match status" value="1"/>
</dbReference>
<evidence type="ECO:0000256" key="6">
    <source>
        <dbReference type="SAM" id="Phobius"/>
    </source>
</evidence>
<comment type="subcellular location">
    <subcellularLocation>
        <location evidence="1">Secreted</location>
    </subcellularLocation>
</comment>
<evidence type="ECO:0000256" key="2">
    <source>
        <dbReference type="ARBA" id="ARBA00007257"/>
    </source>
</evidence>
<sequence>MTHSVPASRITGSRRKPRKLSWLQRLAIVTLSLASAASPGLVGGVTAAQAAPRADGDGTVTVRVVRAVDDSGKYTPVLEPGMSGITVNLTDDAGATISGTTAADGTVTLSPAGSPLAGGKYRVQVINPKPDVFFSAFADRPGLDDAPGNLSSTEEFVDLSGGKNVSYTTAFWNPGDYCQKNATLVTACIRNDVTPEPSSSRTLVSFPYNARGVNNQTTNLSTHAETGALYGIGYSKQKKWIFSGATAHRGSAYGPSGAGAIYRTDTKTNATSLFTTVPGAGGSPHDFATDMDLAFAPHVAKESLGDVEVSEDGKDLYVVNLADRKLYRYDATQPTASAPKASYAIPGPDTPCAAAGDWRPYGLGVQDGVVYVGGVCSAESSQQQSDLRAVVRTFDPAAETFGAVVMDQKLDYPRPVTYTVAPCKGDAWFPWSDTIPLKQGNVTCGNTYSSNPEPMLADIVVDTDGSLILGFRDRYGDQIGQGQRAVAGGGLLTPSAGGALSRACPDSTGMFVMAENMGCGKTTRGAGFYNQQRTGFHFNALFAGIALSKVETTIASSAIDPIGTTFTGGTAWTNRDGTRPPEARSGNEVSASFGKGASMADLEVLCDEAPLQIGNRVWYDIDKDGIQDPGEPPVPGATVRLYDATGKLVSTTVTTSRGEYYFDNTNVPGGLLPRTQYTIKVDKPEDYQPGGPLYQWNVTKNDAGPNRFIDSDGVVPAGGQFPEKTVTTGGPGENNHTYDFGFNQPEGKVSVLKQDQDGKPLPGAVFQLWRETNDTPGLQSDGTTPDTKVGSACTTGPDGMCGATVPLGTYYWQETAAPDGYLLPDPAVFGPLDLTAANHADGVKATAVNQMMAGDVSVLKQDKDGKPLAGAVFQLWKKTNGDGGGLKIDGPNPDTKIGDPCTTPADGVCTSHQPLGEYFWQETKAPDGYLLPDPAIFGPLTLTKDNYTQGARVTAVNTPATGTVRVLKHDSDGKPLAGAVFQLWKKTNGDGGGLKIDGPDADTKIGDPCTTPASGICTETVSLGVYYWQETKTPEGYVLPDPAIFGPLELTKDNFAQGVGVTVVNKPKGGEIRLLKKSDGDGKPLAGAIFQLWRETNDKPGLQPDGATPDTKIGDPCTTNAEGVCDYPGLRLGSYYLQETAAPDGYLLPAEAISGPHSLTGVNAGQALEVIRVNQKKPPTPPTPPKPPVTPPAPPTPPLANTGLSMSVYSLAGVCLWLLGGGALMLIAARRRRRRS</sequence>
<feature type="transmembrane region" description="Helical" evidence="6">
    <location>
        <begin position="1208"/>
        <end position="1229"/>
    </location>
</feature>
<reference evidence="10 12" key="2">
    <citation type="submission" date="2017-02" db="EMBL/GenBank/DDBJ databases">
        <title>Amycolatopsis azurea DSM 43854 draft genome.</title>
        <authorList>
            <person name="Mayilraj S."/>
        </authorList>
    </citation>
    <scope>NUCLEOTIDE SEQUENCE [LARGE SCALE GENOMIC DNA]</scope>
    <source>
        <strain evidence="10 12">DSM 43854</strain>
    </source>
</reference>
<comment type="similarity">
    <text evidence="2">Belongs to the serine-aspartate repeat-containing protein (SDr) family.</text>
</comment>
<keyword evidence="3" id="KW-0964">Secreted</keyword>
<dbReference type="GO" id="GO:0005975">
    <property type="term" value="P:carbohydrate metabolic process"/>
    <property type="evidence" value="ECO:0007669"/>
    <property type="project" value="UniProtKB-ARBA"/>
</dbReference>
<dbReference type="Gene3D" id="2.60.40.10">
    <property type="entry name" value="Immunoglobulins"/>
    <property type="match status" value="6"/>
</dbReference>
<feature type="domain" description="SpaA-like prealbumin fold" evidence="8">
    <location>
        <begin position="1071"/>
        <end position="1151"/>
    </location>
</feature>
<evidence type="ECO:0008006" key="13">
    <source>
        <dbReference type="Google" id="ProtNLM"/>
    </source>
</evidence>
<evidence type="ECO:0000256" key="4">
    <source>
        <dbReference type="ARBA" id="ARBA00022729"/>
    </source>
</evidence>
<evidence type="ECO:0000259" key="7">
    <source>
        <dbReference type="Pfam" id="PF17210"/>
    </source>
</evidence>
<dbReference type="PANTHER" id="PTHR36108:SF13">
    <property type="entry name" value="COLOSSIN-B-RELATED"/>
    <property type="match status" value="1"/>
</dbReference>
<evidence type="ECO:0000313" key="10">
    <source>
        <dbReference type="EMBL" id="OOC02978.1"/>
    </source>
</evidence>
<comment type="caution">
    <text evidence="9">The sequence shown here is derived from an EMBL/GenBank/DDBJ whole genome shotgun (WGS) entry which is preliminary data.</text>
</comment>
<dbReference type="AlphaFoldDB" id="M2QC78"/>
<dbReference type="InterPro" id="IPR013783">
    <property type="entry name" value="Ig-like_fold"/>
</dbReference>
<proteinExistence type="inferred from homology"/>
<keyword evidence="4" id="KW-0732">Signal</keyword>
<keyword evidence="6" id="KW-1133">Transmembrane helix</keyword>
<keyword evidence="6" id="KW-0812">Transmembrane</keyword>
<feature type="domain" description="SpaA-like prealbumin fold" evidence="8">
    <location>
        <begin position="962"/>
        <end position="1041"/>
    </location>
</feature>
<keyword evidence="12" id="KW-1185">Reference proteome</keyword>
<dbReference type="Pfam" id="PF17210">
    <property type="entry name" value="SdrD_B"/>
    <property type="match status" value="1"/>
</dbReference>
<feature type="region of interest" description="Disordered" evidence="5">
    <location>
        <begin position="570"/>
        <end position="590"/>
    </location>
</feature>
<accession>M2QC78</accession>